<organism evidence="2 3">
    <name type="scientific">Clostridium perfringens</name>
    <dbReference type="NCBI Taxonomy" id="1502"/>
    <lineage>
        <taxon>Bacteria</taxon>
        <taxon>Bacillati</taxon>
        <taxon>Bacillota</taxon>
        <taxon>Clostridia</taxon>
        <taxon>Eubacteriales</taxon>
        <taxon>Clostridiaceae</taxon>
        <taxon>Clostridium</taxon>
    </lineage>
</organism>
<protein>
    <recommendedName>
        <fullName evidence="4">Fibronectin type-III domain-containing protein</fullName>
    </recommendedName>
</protein>
<evidence type="ECO:0000313" key="2">
    <source>
        <dbReference type="EMBL" id="SQC08500.1"/>
    </source>
</evidence>
<evidence type="ECO:0000256" key="1">
    <source>
        <dbReference type="SAM" id="SignalP"/>
    </source>
</evidence>
<dbReference type="EMBL" id="UAWO01000002">
    <property type="protein sequence ID" value="SQC08500.1"/>
    <property type="molecule type" value="Genomic_DNA"/>
</dbReference>
<evidence type="ECO:0000313" key="3">
    <source>
        <dbReference type="Proteomes" id="UP000250234"/>
    </source>
</evidence>
<dbReference type="SUPFAM" id="SSF49265">
    <property type="entry name" value="Fibronectin type III"/>
    <property type="match status" value="1"/>
</dbReference>
<dbReference type="RefSeq" id="WP_146741489.1">
    <property type="nucleotide sequence ID" value="NZ_CATNYA010000069.1"/>
</dbReference>
<accession>A0A2X3ECU2</accession>
<keyword evidence="1" id="KW-0732">Signal</keyword>
<dbReference type="InterPro" id="IPR036116">
    <property type="entry name" value="FN3_sf"/>
</dbReference>
<feature type="signal peptide" evidence="1">
    <location>
        <begin position="1"/>
        <end position="18"/>
    </location>
</feature>
<proteinExistence type="predicted"/>
<feature type="chain" id="PRO_5016170154" description="Fibronectin type-III domain-containing protein" evidence="1">
    <location>
        <begin position="19"/>
        <end position="126"/>
    </location>
</feature>
<dbReference type="Proteomes" id="UP000250234">
    <property type="component" value="Unassembled WGS sequence"/>
</dbReference>
<name>A0A2X3ECU2_CLOPF</name>
<evidence type="ECO:0008006" key="4">
    <source>
        <dbReference type="Google" id="ProtNLM"/>
    </source>
</evidence>
<sequence>MMMSALVMTVGLATKAQAKDFGMSLAPSNSWRYLTNAEDCRDTKDGNKPYGYINLNRIQDATSYYIKVKAVNSDGEDRSEPATVKQYDHAHILEHHMIKGHYYYLDLKNLNYTSNYVWTSGQFGWY</sequence>
<gene>
    <name evidence="2" type="ORF">NCTC8081_02430</name>
</gene>
<dbReference type="AlphaFoldDB" id="A0A2X3ECU2"/>
<reference evidence="2 3" key="1">
    <citation type="submission" date="2018-06" db="EMBL/GenBank/DDBJ databases">
        <authorList>
            <consortium name="Pathogen Informatics"/>
            <person name="Doyle S."/>
        </authorList>
    </citation>
    <scope>NUCLEOTIDE SEQUENCE [LARGE SCALE GENOMIC DNA]</scope>
    <source>
        <strain evidence="2 3">NCTC8081</strain>
    </source>
</reference>